<keyword evidence="3" id="KW-0378">Hydrolase</keyword>
<comment type="caution">
    <text evidence="4">The sequence shown here is derived from an EMBL/GenBank/DDBJ whole genome shotgun (WGS) entry which is preliminary data.</text>
</comment>
<feature type="binding site" evidence="2">
    <location>
        <position position="213"/>
    </location>
    <ligand>
        <name>substrate</name>
    </ligand>
</feature>
<keyword evidence="5" id="KW-1185">Reference proteome</keyword>
<proteinExistence type="inferred from homology"/>
<dbReference type="Proteomes" id="UP000220340">
    <property type="component" value="Unassembled WGS sequence"/>
</dbReference>
<feature type="binding site" evidence="2">
    <location>
        <position position="317"/>
    </location>
    <ligand>
        <name>substrate</name>
    </ligand>
</feature>
<organism evidence="4 5">
    <name type="scientific">Mycolicibacterium diernhoferi</name>
    <dbReference type="NCBI Taxonomy" id="1801"/>
    <lineage>
        <taxon>Bacteria</taxon>
        <taxon>Bacillati</taxon>
        <taxon>Actinomycetota</taxon>
        <taxon>Actinomycetes</taxon>
        <taxon>Mycobacteriales</taxon>
        <taxon>Mycobacteriaceae</taxon>
        <taxon>Mycolicibacterium</taxon>
    </lineage>
</organism>
<dbReference type="Pfam" id="PF01341">
    <property type="entry name" value="Glyco_hydro_6"/>
    <property type="match status" value="1"/>
</dbReference>
<protein>
    <recommendedName>
        <fullName evidence="3">Glucanase</fullName>
        <ecNumber evidence="3">3.2.1.-</ecNumber>
    </recommendedName>
</protein>
<feature type="binding site" evidence="2">
    <location>
        <position position="97"/>
    </location>
    <ligand>
        <name>substrate</name>
    </ligand>
</feature>
<dbReference type="OrthoDB" id="309899at2"/>
<feature type="binding site" evidence="2">
    <location>
        <position position="216"/>
    </location>
    <ligand>
        <name>substrate</name>
    </ligand>
</feature>
<dbReference type="PANTHER" id="PTHR34876:SF4">
    <property type="entry name" value="1,4-BETA-D-GLUCAN CELLOBIOHYDROLASE C-RELATED"/>
    <property type="match status" value="1"/>
</dbReference>
<name>A0A2A7P115_9MYCO</name>
<dbReference type="AlphaFoldDB" id="A0A2A7P115"/>
<feature type="binding site" evidence="2">
    <location>
        <position position="285"/>
    </location>
    <ligand>
        <name>substrate</name>
    </ligand>
</feature>
<feature type="binding site" evidence="2">
    <location>
        <position position="313"/>
    </location>
    <ligand>
        <name>substrate</name>
    </ligand>
</feature>
<dbReference type="PRINTS" id="PR00733">
    <property type="entry name" value="GLHYDRLASE6"/>
</dbReference>
<feature type="active site" description="Proton acceptor" evidence="1">
    <location>
        <position position="319"/>
    </location>
</feature>
<keyword evidence="3" id="KW-0624">Polysaccharide degradation</keyword>
<dbReference type="InterPro" id="IPR036434">
    <property type="entry name" value="Beta_cellobiohydrolase_sf"/>
</dbReference>
<evidence type="ECO:0000313" key="5">
    <source>
        <dbReference type="Proteomes" id="UP000220340"/>
    </source>
</evidence>
<feature type="binding site" evidence="2">
    <location>
        <position position="95"/>
    </location>
    <ligand>
        <name>substrate</name>
    </ligand>
</feature>
<keyword evidence="3" id="KW-0326">Glycosidase</keyword>
<dbReference type="GO" id="GO:0030245">
    <property type="term" value="P:cellulose catabolic process"/>
    <property type="evidence" value="ECO:0007669"/>
    <property type="project" value="UniProtKB-KW"/>
</dbReference>
<accession>A0A2A7P115</accession>
<feature type="active site" description="Proton donor" evidence="1">
    <location>
        <position position="172"/>
    </location>
</feature>
<gene>
    <name evidence="4" type="ORF">CRI78_01755</name>
</gene>
<dbReference type="InterPro" id="IPR016288">
    <property type="entry name" value="Beta_cellobiohydrolase"/>
</dbReference>
<evidence type="ECO:0000313" key="4">
    <source>
        <dbReference type="EMBL" id="PEG56276.1"/>
    </source>
</evidence>
<sequence>MCDSAGARNGRSPRRHLAAALTLAGLGVLAGCGSIDEDLSQPIDSPIVLVDRTSDPLASLPFYVDPTTSGAVAAGMAVPRKPELDLIAGTAQAWWVDQQTPVGEAAEAIRSHAAGAAADGAMPVVAVYGIPNRDCGGFASGGLPTGDEYRAWITELVKGIGSLPVTIVLEPDALTAADCLSEAQRQERMDLLDFAVDAFGSNSGAVVYIDGGHSRWLTAEDLATRLRQVGVAKARGFSLNVSNFYTTEEQVGYGERVSALLGGAHYVIDTSRNGRGPAPDGPLNWCNPPGRSLGVSPTAQTGHPHADAYLWIKRPGESDGECGRGDPKSGLFMEDYAVGLVRDRPR</sequence>
<dbReference type="GO" id="GO:0004553">
    <property type="term" value="F:hydrolase activity, hydrolyzing O-glycosyl compounds"/>
    <property type="evidence" value="ECO:0007669"/>
    <property type="project" value="InterPro"/>
</dbReference>
<reference evidence="4 5" key="1">
    <citation type="submission" date="2017-10" db="EMBL/GenBank/DDBJ databases">
        <title>The new phylogeny of genus Mycobacterium.</title>
        <authorList>
            <person name="Tortoli E."/>
            <person name="Trovato A."/>
            <person name="Cirillo D.M."/>
        </authorList>
    </citation>
    <scope>NUCLEOTIDE SEQUENCE [LARGE SCALE GENOMIC DNA]</scope>
    <source>
        <strain evidence="4 5">IP141170001</strain>
    </source>
</reference>
<dbReference type="EC" id="3.2.1.-" evidence="3"/>
<evidence type="ECO:0000256" key="1">
    <source>
        <dbReference type="PIRSR" id="PIRSR001100-1"/>
    </source>
</evidence>
<keyword evidence="3" id="KW-0136">Cellulose degradation</keyword>
<comment type="similarity">
    <text evidence="3">Belongs to the glycosyl hydrolase family 6.</text>
</comment>
<evidence type="ECO:0000256" key="2">
    <source>
        <dbReference type="PIRSR" id="PIRSR001100-2"/>
    </source>
</evidence>
<keyword evidence="3" id="KW-0119">Carbohydrate metabolism</keyword>
<dbReference type="Gene3D" id="3.20.20.40">
    <property type="entry name" value="1, 4-beta cellobiohydrolase"/>
    <property type="match status" value="1"/>
</dbReference>
<dbReference type="EMBL" id="PDCR01000002">
    <property type="protein sequence ID" value="PEG56276.1"/>
    <property type="molecule type" value="Genomic_DNA"/>
</dbReference>
<feature type="binding site" evidence="2">
    <location>
        <position position="243"/>
    </location>
    <ligand>
        <name>substrate</name>
    </ligand>
</feature>
<dbReference type="PIRSF" id="PIRSF001100">
    <property type="entry name" value="Beta_cellobiohydrolase"/>
    <property type="match status" value="1"/>
</dbReference>
<dbReference type="PANTHER" id="PTHR34876">
    <property type="match status" value="1"/>
</dbReference>
<evidence type="ECO:0000256" key="3">
    <source>
        <dbReference type="RuleBase" id="RU361186"/>
    </source>
</evidence>
<dbReference type="SUPFAM" id="SSF51989">
    <property type="entry name" value="Glycosyl hydrolases family 6, cellulases"/>
    <property type="match status" value="1"/>
</dbReference>